<dbReference type="InterPro" id="IPR023210">
    <property type="entry name" value="NADP_OxRdtase_dom"/>
</dbReference>
<dbReference type="CDD" id="cd19086">
    <property type="entry name" value="AKR_AKR11C1"/>
    <property type="match status" value="1"/>
</dbReference>
<gene>
    <name evidence="2" type="primary">iolS_2</name>
    <name evidence="2" type="ORF">MM817_00480</name>
</gene>
<keyword evidence="3" id="KW-1185">Reference proteome</keyword>
<proteinExistence type="predicted"/>
<dbReference type="InterPro" id="IPR053135">
    <property type="entry name" value="AKR2_Oxidoreductase"/>
</dbReference>
<protein>
    <submittedName>
        <fullName evidence="2">Aldo-keto reductase IolS</fullName>
        <ecNumber evidence="2">1.1.1.-</ecNumber>
    </submittedName>
</protein>
<keyword evidence="2" id="KW-0560">Oxidoreductase</keyword>
<reference evidence="2" key="1">
    <citation type="submission" date="2022-03" db="EMBL/GenBank/DDBJ databases">
        <title>Draft Genome Sequence of Firmicute Strain S0AB, a Heterotrophic Iron/Sulfur-Oxidizing Extreme Acidophile.</title>
        <authorList>
            <person name="Vergara E."/>
            <person name="Pakostova E."/>
            <person name="Johnson D.B."/>
            <person name="Holmes D.S."/>
        </authorList>
    </citation>
    <scope>NUCLEOTIDE SEQUENCE</scope>
    <source>
        <strain evidence="2">S0AB</strain>
    </source>
</reference>
<dbReference type="RefSeq" id="WP_241711834.1">
    <property type="nucleotide sequence ID" value="NZ_JALBUF010000001.1"/>
</dbReference>
<evidence type="ECO:0000313" key="3">
    <source>
        <dbReference type="Proteomes" id="UP001139263"/>
    </source>
</evidence>
<accession>A0A9X1V728</accession>
<dbReference type="GO" id="GO:0016491">
    <property type="term" value="F:oxidoreductase activity"/>
    <property type="evidence" value="ECO:0007669"/>
    <property type="project" value="UniProtKB-KW"/>
</dbReference>
<dbReference type="InterPro" id="IPR036812">
    <property type="entry name" value="NAD(P)_OxRdtase_dom_sf"/>
</dbReference>
<evidence type="ECO:0000259" key="1">
    <source>
        <dbReference type="Pfam" id="PF00248"/>
    </source>
</evidence>
<dbReference type="EC" id="1.1.1.-" evidence="2"/>
<dbReference type="Proteomes" id="UP001139263">
    <property type="component" value="Unassembled WGS sequence"/>
</dbReference>
<organism evidence="2 3">
    <name type="scientific">Sulfoacidibacillus ferrooxidans</name>
    <dbReference type="NCBI Taxonomy" id="2005001"/>
    <lineage>
        <taxon>Bacteria</taxon>
        <taxon>Bacillati</taxon>
        <taxon>Bacillota</taxon>
        <taxon>Bacilli</taxon>
        <taxon>Bacillales</taxon>
        <taxon>Alicyclobacillaceae</taxon>
        <taxon>Sulfoacidibacillus</taxon>
    </lineage>
</organism>
<sequence>MRKRAYGKTGTSVSEIGFGAWQLGNAKDWGNMQTADAIALVHAAIDLGCNFFDTAPGYGKSEAILGEALKDRRHEVVINTKVGHTADGTSDFSPVGIRNSVLSSLKRLGTDYLDSVLLHNPAKELMDGDSPQFNMLRSLKQEGLIGAYGLSIDTAHEMLHVIENTDTEVMEILFNIFHQDTRDAFTAAQNNSIALIVKVPLDSGWLSGKYHANSQFEGIRKRWSQADVQRRAELVEDIRFIEKPGVSLTQSALQFILAHQEISTVIPGIKNIEQLHENLGAATEIMPEHIVAQLHDFWERELKTNPVPW</sequence>
<dbReference type="InterPro" id="IPR020471">
    <property type="entry name" value="AKR"/>
</dbReference>
<name>A0A9X1V728_9BACL</name>
<dbReference type="PANTHER" id="PTHR43312:SF1">
    <property type="entry name" value="NADP-DEPENDENT OXIDOREDUCTASE DOMAIN-CONTAINING PROTEIN"/>
    <property type="match status" value="1"/>
</dbReference>
<dbReference type="PANTHER" id="PTHR43312">
    <property type="entry name" value="D-THREO-ALDOSE 1-DEHYDROGENASE"/>
    <property type="match status" value="1"/>
</dbReference>
<dbReference type="Pfam" id="PF00248">
    <property type="entry name" value="Aldo_ket_red"/>
    <property type="match status" value="1"/>
</dbReference>
<feature type="domain" description="NADP-dependent oxidoreductase" evidence="1">
    <location>
        <begin position="15"/>
        <end position="293"/>
    </location>
</feature>
<dbReference type="SUPFAM" id="SSF51430">
    <property type="entry name" value="NAD(P)-linked oxidoreductase"/>
    <property type="match status" value="1"/>
</dbReference>
<dbReference type="Gene3D" id="3.20.20.100">
    <property type="entry name" value="NADP-dependent oxidoreductase domain"/>
    <property type="match status" value="1"/>
</dbReference>
<dbReference type="PRINTS" id="PR00069">
    <property type="entry name" value="ALDKETRDTASE"/>
</dbReference>
<evidence type="ECO:0000313" key="2">
    <source>
        <dbReference type="EMBL" id="MCI0182224.1"/>
    </source>
</evidence>
<comment type="caution">
    <text evidence="2">The sequence shown here is derived from an EMBL/GenBank/DDBJ whole genome shotgun (WGS) entry which is preliminary data.</text>
</comment>
<dbReference type="EMBL" id="JALBUF010000001">
    <property type="protein sequence ID" value="MCI0182224.1"/>
    <property type="molecule type" value="Genomic_DNA"/>
</dbReference>
<dbReference type="AlphaFoldDB" id="A0A9X1V728"/>